<reference evidence="2 3" key="1">
    <citation type="journal article" date="2011" name="PLoS ONE">
        <title>The entomopathogenic bacterial endosymbionts xenorhabdus and photorhabdus: convergent lifestyles from divergent genomes.</title>
        <authorList>
            <person name="Chaston J.M."/>
            <person name="Suen G."/>
            <person name="Tucker S.L."/>
            <person name="Andersen A.W."/>
            <person name="Bhasin A."/>
            <person name="Bode E."/>
            <person name="Bode H.B."/>
            <person name="Brachmann A.O."/>
            <person name="Cowles C.E."/>
            <person name="Cowles K.N."/>
            <person name="Darby C."/>
            <person name="de Leon L."/>
            <person name="Drace K."/>
            <person name="Du Z."/>
            <person name="Givaudan A."/>
            <person name="Herbert Tran E.E."/>
            <person name="Jewell K.A."/>
            <person name="Knack J.J."/>
            <person name="Krasomil-Osterfeld K.C."/>
            <person name="Kukor R."/>
            <person name="Lanois A."/>
            <person name="Latreille P."/>
            <person name="Leimgruber N.K."/>
            <person name="Lipke C.M."/>
            <person name="Liu R."/>
            <person name="Lu X."/>
            <person name="Martens E.C."/>
            <person name="Marri P.R."/>
            <person name="Medigue C."/>
            <person name="Menard M.L."/>
            <person name="Miller N.M."/>
            <person name="Morales-Soto N."/>
            <person name="Norton S."/>
            <person name="Ogier J.C."/>
            <person name="Orchard S.S."/>
            <person name="Park D."/>
            <person name="Park Y."/>
            <person name="Qurollo B.A."/>
            <person name="Sugar D.R."/>
            <person name="Richards G.R."/>
            <person name="Rouy Z."/>
            <person name="Slominski B."/>
            <person name="Slominski K."/>
            <person name="Snyder H."/>
            <person name="Tjaden B.C."/>
            <person name="van der Hoeven R."/>
            <person name="Welch R.D."/>
            <person name="Wheeler C."/>
            <person name="Xiang B."/>
            <person name="Barbazuk B."/>
            <person name="Gaudriault S."/>
            <person name="Goodner B."/>
            <person name="Slater S.C."/>
            <person name="Forst S."/>
            <person name="Goldman B.S."/>
            <person name="Goodrich-Blair H."/>
        </authorList>
    </citation>
    <scope>NUCLEOTIDE SEQUENCE [LARGE SCALE GENOMIC DNA]</scope>
    <source>
        <strain evidence="3">ATCC 19061 / DSM 3370 / CCUG 14189 / LMG 1036 / NCIMB 9965 / AN6</strain>
    </source>
</reference>
<keyword evidence="3" id="KW-1185">Reference proteome</keyword>
<dbReference type="STRING" id="406817.XNC1_1092"/>
<protein>
    <submittedName>
        <fullName evidence="2">Uncharacterized protein</fullName>
    </submittedName>
</protein>
<sequence length="42" mass="4928">MFNLRWLSDIIDIPLLSVVIVVFLFFEQEPVLVGGAYILYQR</sequence>
<name>D3V8W5_XENNA</name>
<dbReference type="Proteomes" id="UP000008075">
    <property type="component" value="Chromosome"/>
</dbReference>
<proteinExistence type="predicted"/>
<evidence type="ECO:0000313" key="3">
    <source>
        <dbReference type="Proteomes" id="UP000008075"/>
    </source>
</evidence>
<organism evidence="2 3">
    <name type="scientific">Xenorhabdus nematophila (strain ATCC 19061 / DSM 3370 / CCUG 14189 / LMG 1036 / NCIMB 9965 / AN6)</name>
    <dbReference type="NCBI Taxonomy" id="406817"/>
    <lineage>
        <taxon>Bacteria</taxon>
        <taxon>Pseudomonadati</taxon>
        <taxon>Pseudomonadota</taxon>
        <taxon>Gammaproteobacteria</taxon>
        <taxon>Enterobacterales</taxon>
        <taxon>Morganellaceae</taxon>
        <taxon>Xenorhabdus</taxon>
    </lineage>
</organism>
<dbReference type="KEGG" id="xne:XNC1_1092"/>
<accession>D3V8W5</accession>
<gene>
    <name evidence="2" type="ordered locus">XNC1_1092</name>
</gene>
<keyword evidence="1" id="KW-1133">Transmembrane helix</keyword>
<dbReference type="HOGENOM" id="CLU_3259998_0_0_6"/>
<evidence type="ECO:0000256" key="1">
    <source>
        <dbReference type="SAM" id="Phobius"/>
    </source>
</evidence>
<evidence type="ECO:0000313" key="2">
    <source>
        <dbReference type="EMBL" id="CBJ89163.1"/>
    </source>
</evidence>
<feature type="transmembrane region" description="Helical" evidence="1">
    <location>
        <begin position="6"/>
        <end position="26"/>
    </location>
</feature>
<keyword evidence="1" id="KW-0472">Membrane</keyword>
<dbReference type="EMBL" id="FN667742">
    <property type="protein sequence ID" value="CBJ89163.1"/>
    <property type="molecule type" value="Genomic_DNA"/>
</dbReference>
<keyword evidence="1" id="KW-0812">Transmembrane</keyword>
<dbReference type="AlphaFoldDB" id="D3V8W5"/>